<sequence>MDRTMFQQHLAMAERHVALSEKHLLKQEALIAELDRDGHDTADAVELLATMRATQRLHLQDRDRLLTELER</sequence>
<organism evidence="1 2">
    <name type="scientific">Bradyrhizobium zhanjiangense</name>
    <dbReference type="NCBI Taxonomy" id="1325107"/>
    <lineage>
        <taxon>Bacteria</taxon>
        <taxon>Pseudomonadati</taxon>
        <taxon>Pseudomonadota</taxon>
        <taxon>Alphaproteobacteria</taxon>
        <taxon>Hyphomicrobiales</taxon>
        <taxon>Nitrobacteraceae</taxon>
        <taxon>Bradyrhizobium</taxon>
    </lineage>
</organism>
<accession>A0A4Q0Q5Z9</accession>
<dbReference type="AlphaFoldDB" id="A0A4Q0Q5Z9"/>
<protein>
    <submittedName>
        <fullName evidence="1">Uncharacterized protein</fullName>
    </submittedName>
</protein>
<name>A0A4Q0Q5Z9_9BRAD</name>
<reference evidence="1 2" key="1">
    <citation type="submission" date="2018-11" db="EMBL/GenBank/DDBJ databases">
        <title>Bradyrhizobium sp. nov., isolated from effective nodules of peanut in China.</title>
        <authorList>
            <person name="Li Y."/>
        </authorList>
    </citation>
    <scope>NUCLEOTIDE SEQUENCE [LARGE SCALE GENOMIC DNA]</scope>
    <source>
        <strain evidence="1 2">CCBAU 51770</strain>
    </source>
</reference>
<evidence type="ECO:0000313" key="1">
    <source>
        <dbReference type="EMBL" id="RXG83666.1"/>
    </source>
</evidence>
<proteinExistence type="predicted"/>
<dbReference type="Proteomes" id="UP000290174">
    <property type="component" value="Unassembled WGS sequence"/>
</dbReference>
<gene>
    <name evidence="1" type="ORF">EAS61_41455</name>
</gene>
<dbReference type="EMBL" id="RKMK01000104">
    <property type="protein sequence ID" value="RXG83666.1"/>
    <property type="molecule type" value="Genomic_DNA"/>
</dbReference>
<comment type="caution">
    <text evidence="1">The sequence shown here is derived from an EMBL/GenBank/DDBJ whole genome shotgun (WGS) entry which is preliminary data.</text>
</comment>
<evidence type="ECO:0000313" key="2">
    <source>
        <dbReference type="Proteomes" id="UP000290174"/>
    </source>
</evidence>